<dbReference type="GO" id="GO:0006352">
    <property type="term" value="P:DNA-templated transcription initiation"/>
    <property type="evidence" value="ECO:0007669"/>
    <property type="project" value="InterPro"/>
</dbReference>
<dbReference type="Gene3D" id="1.10.10.10">
    <property type="entry name" value="Winged helix-like DNA-binding domain superfamily/Winged helix DNA-binding domain"/>
    <property type="match status" value="1"/>
</dbReference>
<comment type="similarity">
    <text evidence="1">Belongs to the sigma-70 factor family. ECF subfamily.</text>
</comment>
<evidence type="ECO:0000256" key="1">
    <source>
        <dbReference type="ARBA" id="ARBA00010641"/>
    </source>
</evidence>
<dbReference type="InterPro" id="IPR039425">
    <property type="entry name" value="RNA_pol_sigma-70-like"/>
</dbReference>
<keyword evidence="8" id="KW-1185">Reference proteome</keyword>
<dbReference type="GO" id="GO:0003677">
    <property type="term" value="F:DNA binding"/>
    <property type="evidence" value="ECO:0007669"/>
    <property type="project" value="InterPro"/>
</dbReference>
<dbReference type="GO" id="GO:0016987">
    <property type="term" value="F:sigma factor activity"/>
    <property type="evidence" value="ECO:0007669"/>
    <property type="project" value="UniProtKB-KW"/>
</dbReference>
<dbReference type="Proteomes" id="UP001155241">
    <property type="component" value="Unassembled WGS sequence"/>
</dbReference>
<dbReference type="InterPro" id="IPR014284">
    <property type="entry name" value="RNA_pol_sigma-70_dom"/>
</dbReference>
<organism evidence="7 8">
    <name type="scientific">Aeoliella straminimaris</name>
    <dbReference type="NCBI Taxonomy" id="2954799"/>
    <lineage>
        <taxon>Bacteria</taxon>
        <taxon>Pseudomonadati</taxon>
        <taxon>Planctomycetota</taxon>
        <taxon>Planctomycetia</taxon>
        <taxon>Pirellulales</taxon>
        <taxon>Lacipirellulaceae</taxon>
        <taxon>Aeoliella</taxon>
    </lineage>
</organism>
<dbReference type="Pfam" id="PF08281">
    <property type="entry name" value="Sigma70_r4_2"/>
    <property type="match status" value="1"/>
</dbReference>
<reference evidence="7" key="1">
    <citation type="submission" date="2022-06" db="EMBL/GenBank/DDBJ databases">
        <title>Aeoliella straminimaris, a novel planctomycete from sediments.</title>
        <authorList>
            <person name="Vitorino I.R."/>
            <person name="Lage O.M."/>
        </authorList>
    </citation>
    <scope>NUCLEOTIDE SEQUENCE</scope>
    <source>
        <strain evidence="7">ICT_H6.2</strain>
    </source>
</reference>
<evidence type="ECO:0000313" key="8">
    <source>
        <dbReference type="Proteomes" id="UP001155241"/>
    </source>
</evidence>
<keyword evidence="2" id="KW-0805">Transcription regulation</keyword>
<accession>A0A9X2JK63</accession>
<evidence type="ECO:0000259" key="5">
    <source>
        <dbReference type="Pfam" id="PF04542"/>
    </source>
</evidence>
<evidence type="ECO:0000256" key="3">
    <source>
        <dbReference type="ARBA" id="ARBA00023082"/>
    </source>
</evidence>
<dbReference type="NCBIfam" id="TIGR02989">
    <property type="entry name" value="Sig-70_gvs1"/>
    <property type="match status" value="1"/>
</dbReference>
<dbReference type="AlphaFoldDB" id="A0A9X2JK63"/>
<dbReference type="InterPro" id="IPR013249">
    <property type="entry name" value="RNA_pol_sigma70_r4_t2"/>
</dbReference>
<dbReference type="SUPFAM" id="SSF88946">
    <property type="entry name" value="Sigma2 domain of RNA polymerase sigma factors"/>
    <property type="match status" value="1"/>
</dbReference>
<feature type="domain" description="RNA polymerase sigma-70 region 2" evidence="5">
    <location>
        <begin position="33"/>
        <end position="93"/>
    </location>
</feature>
<proteinExistence type="inferred from homology"/>
<evidence type="ECO:0000313" key="7">
    <source>
        <dbReference type="EMBL" id="MCO6045944.1"/>
    </source>
</evidence>
<dbReference type="NCBIfam" id="TIGR02937">
    <property type="entry name" value="sigma70-ECF"/>
    <property type="match status" value="1"/>
</dbReference>
<evidence type="ECO:0000256" key="4">
    <source>
        <dbReference type="ARBA" id="ARBA00023163"/>
    </source>
</evidence>
<dbReference type="SUPFAM" id="SSF88659">
    <property type="entry name" value="Sigma3 and sigma4 domains of RNA polymerase sigma factors"/>
    <property type="match status" value="1"/>
</dbReference>
<dbReference type="InterPro" id="IPR007627">
    <property type="entry name" value="RNA_pol_sigma70_r2"/>
</dbReference>
<name>A0A9X2JK63_9BACT</name>
<dbReference type="Gene3D" id="1.10.1740.10">
    <property type="match status" value="1"/>
</dbReference>
<keyword evidence="4" id="KW-0804">Transcription</keyword>
<protein>
    <submittedName>
        <fullName evidence="7">Sigma-70 family RNA polymerase sigma factor</fullName>
    </submittedName>
</protein>
<dbReference type="InterPro" id="IPR013324">
    <property type="entry name" value="RNA_pol_sigma_r3/r4-like"/>
</dbReference>
<dbReference type="InterPro" id="IPR036388">
    <property type="entry name" value="WH-like_DNA-bd_sf"/>
</dbReference>
<comment type="caution">
    <text evidence="7">The sequence shown here is derived from an EMBL/GenBank/DDBJ whole genome shotgun (WGS) entry which is preliminary data.</text>
</comment>
<dbReference type="RefSeq" id="WP_252854060.1">
    <property type="nucleotide sequence ID" value="NZ_JAMXLR010000062.1"/>
</dbReference>
<dbReference type="InterPro" id="IPR014331">
    <property type="entry name" value="RNA_pol_sigma70_ECF_RHOBA"/>
</dbReference>
<gene>
    <name evidence="7" type="ORF">NG895_18755</name>
</gene>
<feature type="domain" description="RNA polymerase sigma factor 70 region 4 type 2" evidence="6">
    <location>
        <begin position="123"/>
        <end position="174"/>
    </location>
</feature>
<evidence type="ECO:0000259" key="6">
    <source>
        <dbReference type="Pfam" id="PF08281"/>
    </source>
</evidence>
<dbReference type="Pfam" id="PF04542">
    <property type="entry name" value="Sigma70_r2"/>
    <property type="match status" value="1"/>
</dbReference>
<dbReference type="PANTHER" id="PTHR43133:SF51">
    <property type="entry name" value="RNA POLYMERASE SIGMA FACTOR"/>
    <property type="match status" value="1"/>
</dbReference>
<dbReference type="EMBL" id="JAMXLR010000062">
    <property type="protein sequence ID" value="MCO6045944.1"/>
    <property type="molecule type" value="Genomic_DNA"/>
</dbReference>
<dbReference type="InterPro" id="IPR013325">
    <property type="entry name" value="RNA_pol_sigma_r2"/>
</dbReference>
<dbReference type="PANTHER" id="PTHR43133">
    <property type="entry name" value="RNA POLYMERASE ECF-TYPE SIGMA FACTO"/>
    <property type="match status" value="1"/>
</dbReference>
<evidence type="ECO:0000256" key="2">
    <source>
        <dbReference type="ARBA" id="ARBA00023015"/>
    </source>
</evidence>
<keyword evidence="3" id="KW-0731">Sigma factor</keyword>
<sequence>MDESDKGNSEAPSQQEEANLDRFVQQLTNSQSNLRAYLVASLGNYEDASEVLQQTNLVLWRNAQSFRPGADFMPWALTLAKYEIMSFYRDRRRDRHVFTEEVATLMLRTASEELPDLSERFTALRECIGKLSEDHREMVRLRYEDKAPIARIAKQLARTENSIKSALVRIRQSLGNCISRRLQSNAQ</sequence>